<dbReference type="GO" id="GO:0006801">
    <property type="term" value="P:superoxide metabolic process"/>
    <property type="evidence" value="ECO:0007669"/>
    <property type="project" value="InterPro"/>
</dbReference>
<evidence type="ECO:0000259" key="1">
    <source>
        <dbReference type="Pfam" id="PF00080"/>
    </source>
</evidence>
<dbReference type="Gene3D" id="2.60.40.200">
    <property type="entry name" value="Superoxide dismutase, copper/zinc binding domain"/>
    <property type="match status" value="1"/>
</dbReference>
<dbReference type="Pfam" id="PF00080">
    <property type="entry name" value="Sod_Cu"/>
    <property type="match status" value="1"/>
</dbReference>
<accession>G5B4P9</accession>
<feature type="domain" description="Superoxide dismutase copper/zinc binding" evidence="1">
    <location>
        <begin position="7"/>
        <end position="66"/>
    </location>
</feature>
<dbReference type="InParanoid" id="G5B4P9"/>
<evidence type="ECO:0000313" key="3">
    <source>
        <dbReference type="Proteomes" id="UP000006813"/>
    </source>
</evidence>
<dbReference type="Proteomes" id="UP000006813">
    <property type="component" value="Unassembled WGS sequence"/>
</dbReference>
<dbReference type="SUPFAM" id="SSF49329">
    <property type="entry name" value="Cu,Zn superoxide dismutase-like"/>
    <property type="match status" value="1"/>
</dbReference>
<dbReference type="InterPro" id="IPR001424">
    <property type="entry name" value="SOD_Cu_Zn_dom"/>
</dbReference>
<dbReference type="EMBL" id="JH168479">
    <property type="protein sequence ID" value="EHB04260.1"/>
    <property type="molecule type" value="Genomic_DNA"/>
</dbReference>
<name>G5B4P9_HETGA</name>
<dbReference type="PRINTS" id="PR00068">
    <property type="entry name" value="CUZNDISMTASE"/>
</dbReference>
<dbReference type="PANTHER" id="PTHR10003">
    <property type="entry name" value="SUPEROXIDE DISMUTASE CU-ZN -RELATED"/>
    <property type="match status" value="1"/>
</dbReference>
<proteinExistence type="predicted"/>
<dbReference type="STRING" id="10181.G5B4P9"/>
<dbReference type="InterPro" id="IPR036423">
    <property type="entry name" value="SOD-like_Cu/Zn_dom_sf"/>
</dbReference>
<gene>
    <name evidence="2" type="ORF">GW7_20201</name>
</gene>
<dbReference type="InterPro" id="IPR024134">
    <property type="entry name" value="SOD_Cu/Zn_/chaperone"/>
</dbReference>
<sequence>MAKWRLQSDGVANVCIEDSVISLFGPNSIISRTVVIHENGDDLDKGENEESTKTGKAGSCLACGVIGITQ</sequence>
<dbReference type="AlphaFoldDB" id="G5B4P9"/>
<protein>
    <submittedName>
        <fullName evidence="2">Superoxide dismutase [Cu-Zn]</fullName>
    </submittedName>
</protein>
<evidence type="ECO:0000313" key="2">
    <source>
        <dbReference type="EMBL" id="EHB04260.1"/>
    </source>
</evidence>
<reference evidence="2 3" key="1">
    <citation type="journal article" date="2011" name="Nature">
        <title>Genome sequencing reveals insights into physiology and longevity of the naked mole rat.</title>
        <authorList>
            <person name="Kim E.B."/>
            <person name="Fang X."/>
            <person name="Fushan A.A."/>
            <person name="Huang Z."/>
            <person name="Lobanov A.V."/>
            <person name="Han L."/>
            <person name="Marino S.M."/>
            <person name="Sun X."/>
            <person name="Turanov A.A."/>
            <person name="Yang P."/>
            <person name="Yim S.H."/>
            <person name="Zhao X."/>
            <person name="Kasaikina M.V."/>
            <person name="Stoletzki N."/>
            <person name="Peng C."/>
            <person name="Polak P."/>
            <person name="Xiong Z."/>
            <person name="Kiezun A."/>
            <person name="Zhu Y."/>
            <person name="Chen Y."/>
            <person name="Kryukov G.V."/>
            <person name="Zhang Q."/>
            <person name="Peshkin L."/>
            <person name="Yang L."/>
            <person name="Bronson R.T."/>
            <person name="Buffenstein R."/>
            <person name="Wang B."/>
            <person name="Han C."/>
            <person name="Li Q."/>
            <person name="Chen L."/>
            <person name="Zhao W."/>
            <person name="Sunyaev S.R."/>
            <person name="Park T.J."/>
            <person name="Zhang G."/>
            <person name="Wang J."/>
            <person name="Gladyshev V.N."/>
        </authorList>
    </citation>
    <scope>NUCLEOTIDE SEQUENCE [LARGE SCALE GENOMIC DNA]</scope>
</reference>
<dbReference type="GO" id="GO:0005507">
    <property type="term" value="F:copper ion binding"/>
    <property type="evidence" value="ECO:0007669"/>
    <property type="project" value="InterPro"/>
</dbReference>
<organism evidence="2 3">
    <name type="scientific">Heterocephalus glaber</name>
    <name type="common">Naked mole rat</name>
    <dbReference type="NCBI Taxonomy" id="10181"/>
    <lineage>
        <taxon>Eukaryota</taxon>
        <taxon>Metazoa</taxon>
        <taxon>Chordata</taxon>
        <taxon>Craniata</taxon>
        <taxon>Vertebrata</taxon>
        <taxon>Euteleostomi</taxon>
        <taxon>Mammalia</taxon>
        <taxon>Eutheria</taxon>
        <taxon>Euarchontoglires</taxon>
        <taxon>Glires</taxon>
        <taxon>Rodentia</taxon>
        <taxon>Hystricomorpha</taxon>
        <taxon>Bathyergidae</taxon>
        <taxon>Heterocephalus</taxon>
    </lineage>
</organism>